<reference evidence="12" key="2">
    <citation type="submission" date="2025-08" db="UniProtKB">
        <authorList>
            <consortium name="Ensembl"/>
        </authorList>
    </citation>
    <scope>IDENTIFICATION</scope>
</reference>
<keyword evidence="4 6" id="KW-1015">Disulfide bond</keyword>
<protein>
    <recommendedName>
        <fullName evidence="11">EGF-like domain-containing protein</fullName>
    </recommendedName>
</protein>
<dbReference type="InterPro" id="IPR000742">
    <property type="entry name" value="EGF"/>
</dbReference>
<feature type="signal peptide" evidence="10">
    <location>
        <begin position="1"/>
        <end position="19"/>
    </location>
</feature>
<reference evidence="12" key="3">
    <citation type="submission" date="2025-09" db="UniProtKB">
        <authorList>
            <consortium name="Ensembl"/>
        </authorList>
    </citation>
    <scope>IDENTIFICATION</scope>
</reference>
<dbReference type="Ensembl" id="ENSEEET00000064487.1">
    <property type="protein sequence ID" value="ENSEEEP00000056888.1"/>
    <property type="gene ID" value="ENSEEEG00000006384.2"/>
</dbReference>
<dbReference type="GeneTree" id="ENSGT00940000158366"/>
<sequence length="1208" mass="132587">MFLGRLAAVLHLCFWVGNGGPAQDSSPASAGACWGSHSMAGGNWSCVDFQPYLLVGMGNAILRMSLGGGEQERILSGVGSSVLLDFHSREGCLYWVNTHTGVLSRAHLGGTHRQTLLSLGKGISGLAVDWIENSVFWSIRKRGRIQRAQTDGKNEKTVLRDLSQPSSLVIDPNERYLFWLSKGVTFSIQRSDVVGGERITVLKVADRLLALAIDPVDRRLFWVQQGLRKRIAMGSCDYNGNLVNVVRQHLRSKSLKMSVFLNYVYITDSLSKSIMRVNKYTGGSPEKVGSRKMLHVPADIRVIHSTIQPVVETGTPSTPVCDPQTEECVSVCSSPRGSGRCDCKAGFSLSKQGGYCEDVNECARWNHGCSLGCQNVPGSYFCTCPKGYTLLPDTKTCQIEPCVENGTLCDHACTHTPEGDVCVCPVGSTLQPDGHSCTGCLSMDGGGCSQVCVTLSPGRWVCECQPGYQLQPDGKQCKATGKAKNREITLCNVSGPPAYLLYANTVDIRRVNTDGTGDRRVLQNSGESILALDYDPMQDKVYFASISRHQIERVSMEGGSREVLLFGELDMPEGLAVDWINRKLYWTDTGAHTHSHTHTHKCVICFRLSSISRSGLDGVDREVLVHEKILKPRGIAVHPQAQMVFWTDMGSRPAVERSGLDGTGREVLVRSGLVSPSGLSLDYTSQRLYWCDISTGIIESANMDGSDRHTLSQYEVARPFSVSVFEDSLWVSSWDDNQIHQLTKRTGHDSECFRGDPVQPAALVIVHPLARPGTDACLYGNGGCSQLCESTFGLARCSCHSQHILSADGRTCLPTDTSSSGQSSGEAQRLRNETLSDEGVPLALSTTASLADQDECSALSCGVNAQCLLVEGTASCHCLRGFTHDGQLCVDTDECTAGLAECNSLRSECVNTAGGYFCQCRTGFSGDEHHCIDIDECHLEIHRCDVNAICLNTLGEYECRCRHGYTVSGSRCHEDPKGAPSKPSTSSPLDVTFPWRHDDSVQSCPSTHDSYCMYDGVCFYLPELESYICKQVCVAGYMGERCQFSDMEWWDLQQAEQETRRNVAIVVCLVLLLLLISVTASLTYCYSTHTHTHTHTQPHTHIHRRANMDTLTRTHIYAYIYTCTDMQTCTHTHTHTHARTHTHTHTRTHAHTHTQAVSRGSCAVSDSLCEMFCGLFRLPKPQGLFMVPLRSTPTPPLNGIVPHFQLHA</sequence>
<dbReference type="InterPro" id="IPR050778">
    <property type="entry name" value="Cueball_EGF_LRP_Nidogen"/>
</dbReference>
<keyword evidence="1 6" id="KW-0245">EGF-like domain</keyword>
<dbReference type="FunFam" id="2.120.10.30:FF:000241">
    <property type="entry name" value="Low-density lipoprotein receptor-related protein 6"/>
    <property type="match status" value="1"/>
</dbReference>
<dbReference type="CDD" id="cd00054">
    <property type="entry name" value="EGF_CA"/>
    <property type="match status" value="2"/>
</dbReference>
<evidence type="ECO:0000313" key="12">
    <source>
        <dbReference type="Ensembl" id="ENSEEEP00000056888.1"/>
    </source>
</evidence>
<keyword evidence="9" id="KW-0812">Transmembrane</keyword>
<proteinExistence type="predicted"/>
<dbReference type="Gene3D" id="2.10.25.10">
    <property type="entry name" value="Laminin"/>
    <property type="match status" value="7"/>
</dbReference>
<keyword evidence="5" id="KW-0325">Glycoprotein</keyword>
<feature type="transmembrane region" description="Helical" evidence="9">
    <location>
        <begin position="1063"/>
        <end position="1086"/>
    </location>
</feature>
<keyword evidence="9" id="KW-1133">Transmembrane helix</keyword>
<feature type="domain" description="EGF-like" evidence="11">
    <location>
        <begin position="933"/>
        <end position="973"/>
    </location>
</feature>
<name>A0AAY5EJ00_ELEEL</name>
<dbReference type="GO" id="GO:0005886">
    <property type="term" value="C:plasma membrane"/>
    <property type="evidence" value="ECO:0007669"/>
    <property type="project" value="TreeGrafter"/>
</dbReference>
<dbReference type="PANTHER" id="PTHR46513:SF5">
    <property type="entry name" value="PRO-EPIDERMAL GROWTH FACTOR"/>
    <property type="match status" value="1"/>
</dbReference>
<feature type="repeat" description="LDL-receptor class B" evidence="7">
    <location>
        <begin position="686"/>
        <end position="728"/>
    </location>
</feature>
<dbReference type="GO" id="GO:0008284">
    <property type="term" value="P:positive regulation of cell population proliferation"/>
    <property type="evidence" value="ECO:0007669"/>
    <property type="project" value="TreeGrafter"/>
</dbReference>
<evidence type="ECO:0000256" key="9">
    <source>
        <dbReference type="SAM" id="Phobius"/>
    </source>
</evidence>
<feature type="domain" description="EGF-like" evidence="11">
    <location>
        <begin position="852"/>
        <end position="890"/>
    </location>
</feature>
<dbReference type="InterPro" id="IPR001881">
    <property type="entry name" value="EGF-like_Ca-bd_dom"/>
</dbReference>
<evidence type="ECO:0000256" key="2">
    <source>
        <dbReference type="ARBA" id="ARBA00022729"/>
    </source>
</evidence>
<dbReference type="AlphaFoldDB" id="A0AAY5EJ00"/>
<dbReference type="PROSITE" id="PS01187">
    <property type="entry name" value="EGF_CA"/>
    <property type="match status" value="2"/>
</dbReference>
<evidence type="ECO:0000313" key="13">
    <source>
        <dbReference type="Proteomes" id="UP000314983"/>
    </source>
</evidence>
<dbReference type="InterPro" id="IPR049883">
    <property type="entry name" value="NOTCH1_EGF-like"/>
</dbReference>
<dbReference type="GO" id="GO:0007173">
    <property type="term" value="P:epidermal growth factor receptor signaling pathway"/>
    <property type="evidence" value="ECO:0007669"/>
    <property type="project" value="TreeGrafter"/>
</dbReference>
<dbReference type="PROSITE" id="PS01186">
    <property type="entry name" value="EGF_2"/>
    <property type="match status" value="4"/>
</dbReference>
<evidence type="ECO:0000256" key="3">
    <source>
        <dbReference type="ARBA" id="ARBA00022737"/>
    </source>
</evidence>
<feature type="domain" description="EGF-like" evidence="11">
    <location>
        <begin position="1000"/>
        <end position="1043"/>
    </location>
</feature>
<feature type="domain" description="EGF-like" evidence="11">
    <location>
        <begin position="358"/>
        <end position="398"/>
    </location>
</feature>
<dbReference type="SMART" id="SM00181">
    <property type="entry name" value="EGF"/>
    <property type="match status" value="9"/>
</dbReference>
<accession>A0AAY5EJ00</accession>
<dbReference type="InterPro" id="IPR009030">
    <property type="entry name" value="Growth_fac_rcpt_cys_sf"/>
</dbReference>
<dbReference type="GO" id="GO:0005509">
    <property type="term" value="F:calcium ion binding"/>
    <property type="evidence" value="ECO:0007669"/>
    <property type="project" value="InterPro"/>
</dbReference>
<dbReference type="InterPro" id="IPR011042">
    <property type="entry name" value="6-blade_b-propeller_TolB-like"/>
</dbReference>
<evidence type="ECO:0000256" key="10">
    <source>
        <dbReference type="SAM" id="SignalP"/>
    </source>
</evidence>
<dbReference type="PROSITE" id="PS51120">
    <property type="entry name" value="LDLRB"/>
    <property type="match status" value="4"/>
</dbReference>
<dbReference type="GO" id="GO:0043410">
    <property type="term" value="P:positive regulation of MAPK cascade"/>
    <property type="evidence" value="ECO:0007669"/>
    <property type="project" value="TreeGrafter"/>
</dbReference>
<evidence type="ECO:0000256" key="5">
    <source>
        <dbReference type="ARBA" id="ARBA00023180"/>
    </source>
</evidence>
<dbReference type="GO" id="GO:0030855">
    <property type="term" value="P:epithelial cell differentiation"/>
    <property type="evidence" value="ECO:0007669"/>
    <property type="project" value="UniProtKB-ARBA"/>
</dbReference>
<dbReference type="InterPro" id="IPR018097">
    <property type="entry name" value="EGF_Ca-bd_CS"/>
</dbReference>
<dbReference type="SUPFAM" id="SSF63825">
    <property type="entry name" value="YWTD domain"/>
    <property type="match status" value="2"/>
</dbReference>
<evidence type="ECO:0000256" key="8">
    <source>
        <dbReference type="SAM" id="MobiDB-lite"/>
    </source>
</evidence>
<gene>
    <name evidence="12" type="primary">EGF</name>
</gene>
<dbReference type="SUPFAM" id="SSF57196">
    <property type="entry name" value="EGF/Laminin"/>
    <property type="match status" value="1"/>
</dbReference>
<dbReference type="PROSITE" id="PS50026">
    <property type="entry name" value="EGF_3"/>
    <property type="match status" value="5"/>
</dbReference>
<feature type="chain" id="PRO_5044333708" description="EGF-like domain-containing protein" evidence="10">
    <location>
        <begin position="20"/>
        <end position="1208"/>
    </location>
</feature>
<reference evidence="12 13" key="1">
    <citation type="submission" date="2020-05" db="EMBL/GenBank/DDBJ databases">
        <title>Electrophorus electricus (electric eel) genome, fEleEle1, primary haplotype.</title>
        <authorList>
            <person name="Myers G."/>
            <person name="Meyer A."/>
            <person name="Fedrigo O."/>
            <person name="Formenti G."/>
            <person name="Rhie A."/>
            <person name="Tracey A."/>
            <person name="Sims Y."/>
            <person name="Jarvis E.D."/>
        </authorList>
    </citation>
    <scope>NUCLEOTIDE SEQUENCE [LARGE SCALE GENOMIC DNA]</scope>
</reference>
<keyword evidence="2 10" id="KW-0732">Signal</keyword>
<keyword evidence="3" id="KW-0677">Repeat</keyword>
<dbReference type="PROSITE" id="PS00010">
    <property type="entry name" value="ASX_HYDROXYL"/>
    <property type="match status" value="3"/>
</dbReference>
<dbReference type="SMART" id="SM00179">
    <property type="entry name" value="EGF_CA"/>
    <property type="match status" value="5"/>
</dbReference>
<organism evidence="12 13">
    <name type="scientific">Electrophorus electricus</name>
    <name type="common">Electric eel</name>
    <name type="synonym">Gymnotus electricus</name>
    <dbReference type="NCBI Taxonomy" id="8005"/>
    <lineage>
        <taxon>Eukaryota</taxon>
        <taxon>Metazoa</taxon>
        <taxon>Chordata</taxon>
        <taxon>Craniata</taxon>
        <taxon>Vertebrata</taxon>
        <taxon>Euteleostomi</taxon>
        <taxon>Actinopterygii</taxon>
        <taxon>Neopterygii</taxon>
        <taxon>Teleostei</taxon>
        <taxon>Ostariophysi</taxon>
        <taxon>Gymnotiformes</taxon>
        <taxon>Gymnotoidei</taxon>
        <taxon>Gymnotidae</taxon>
        <taxon>Electrophorus</taxon>
    </lineage>
</organism>
<feature type="domain" description="EGF-like" evidence="11">
    <location>
        <begin position="891"/>
        <end position="932"/>
    </location>
</feature>
<feature type="region of interest" description="Disordered" evidence="8">
    <location>
        <begin position="969"/>
        <end position="988"/>
    </location>
</feature>
<dbReference type="FunFam" id="2.10.25.10:FF:000010">
    <property type="entry name" value="Pro-epidermal growth factor"/>
    <property type="match status" value="1"/>
</dbReference>
<dbReference type="FunFam" id="2.120.10.30:FF:000036">
    <property type="entry name" value="Pro-epidermal growth factor"/>
    <property type="match status" value="1"/>
</dbReference>
<feature type="disulfide bond" evidence="6">
    <location>
        <begin position="1033"/>
        <end position="1042"/>
    </location>
</feature>
<dbReference type="GO" id="GO:0060070">
    <property type="term" value="P:canonical Wnt signaling pathway"/>
    <property type="evidence" value="ECO:0007669"/>
    <property type="project" value="TreeGrafter"/>
</dbReference>
<dbReference type="GO" id="GO:0042813">
    <property type="term" value="F:Wnt receptor activity"/>
    <property type="evidence" value="ECO:0007669"/>
    <property type="project" value="TreeGrafter"/>
</dbReference>
<feature type="disulfide bond" evidence="6">
    <location>
        <begin position="1012"/>
        <end position="1029"/>
    </location>
</feature>
<feature type="repeat" description="LDL-receptor class B" evidence="7">
    <location>
        <begin position="133"/>
        <end position="174"/>
    </location>
</feature>
<comment type="caution">
    <text evidence="6">Lacks conserved residue(s) required for the propagation of feature annotation.</text>
</comment>
<dbReference type="GO" id="GO:0008083">
    <property type="term" value="F:growth factor activity"/>
    <property type="evidence" value="ECO:0007669"/>
    <property type="project" value="TreeGrafter"/>
</dbReference>
<evidence type="ECO:0000256" key="1">
    <source>
        <dbReference type="ARBA" id="ARBA00022536"/>
    </source>
</evidence>
<dbReference type="Pfam" id="PF07645">
    <property type="entry name" value="EGF_CA"/>
    <property type="match status" value="2"/>
</dbReference>
<evidence type="ECO:0000256" key="7">
    <source>
        <dbReference type="PROSITE-ProRule" id="PRU00461"/>
    </source>
</evidence>
<keyword evidence="9" id="KW-0472">Membrane</keyword>
<keyword evidence="13" id="KW-1185">Reference proteome</keyword>
<feature type="repeat" description="LDL-receptor class B" evidence="7">
    <location>
        <begin position="642"/>
        <end position="685"/>
    </location>
</feature>
<evidence type="ECO:0000259" key="11">
    <source>
        <dbReference type="PROSITE" id="PS50026"/>
    </source>
</evidence>
<dbReference type="Pfam" id="PF14670">
    <property type="entry name" value="FXa_inhibition"/>
    <property type="match status" value="2"/>
</dbReference>
<dbReference type="GO" id="GO:0017147">
    <property type="term" value="F:Wnt-protein binding"/>
    <property type="evidence" value="ECO:0007669"/>
    <property type="project" value="TreeGrafter"/>
</dbReference>
<evidence type="ECO:0000256" key="6">
    <source>
        <dbReference type="PROSITE-ProRule" id="PRU00076"/>
    </source>
</evidence>
<dbReference type="Proteomes" id="UP000314983">
    <property type="component" value="Chromosome 12"/>
</dbReference>
<dbReference type="Pfam" id="PF00058">
    <property type="entry name" value="Ldl_recept_b"/>
    <property type="match status" value="2"/>
</dbReference>
<dbReference type="InterPro" id="IPR000033">
    <property type="entry name" value="LDLR_classB_rpt"/>
</dbReference>
<dbReference type="FunFam" id="2.10.25.10:FF:000038">
    <property type="entry name" value="Fibrillin 2"/>
    <property type="match status" value="2"/>
</dbReference>
<dbReference type="SUPFAM" id="SSF57184">
    <property type="entry name" value="Growth factor receptor domain"/>
    <property type="match status" value="3"/>
</dbReference>
<dbReference type="PANTHER" id="PTHR46513">
    <property type="entry name" value="VITELLOGENIN RECEPTOR-LIKE PROTEIN-RELATED-RELATED"/>
    <property type="match status" value="1"/>
</dbReference>
<evidence type="ECO:0000256" key="4">
    <source>
        <dbReference type="ARBA" id="ARBA00023157"/>
    </source>
</evidence>
<dbReference type="InterPro" id="IPR000152">
    <property type="entry name" value="EGF-type_Asp/Asn_hydroxyl_site"/>
</dbReference>
<feature type="repeat" description="LDL-receptor class B" evidence="7">
    <location>
        <begin position="539"/>
        <end position="581"/>
    </location>
</feature>
<dbReference type="Gene3D" id="2.120.10.30">
    <property type="entry name" value="TolB, C-terminal domain"/>
    <property type="match status" value="2"/>
</dbReference>
<dbReference type="SMART" id="SM00135">
    <property type="entry name" value="LY"/>
    <property type="match status" value="8"/>
</dbReference>